<evidence type="ECO:0000313" key="5">
    <source>
        <dbReference type="Proteomes" id="UP000256645"/>
    </source>
</evidence>
<keyword evidence="3" id="KW-0812">Transmembrane</keyword>
<evidence type="ECO:0008006" key="6">
    <source>
        <dbReference type="Google" id="ProtNLM"/>
    </source>
</evidence>
<keyword evidence="3" id="KW-0472">Membrane</keyword>
<dbReference type="EMBL" id="PDLM01000003">
    <property type="protein sequence ID" value="RDW82689.1"/>
    <property type="molecule type" value="Genomic_DNA"/>
</dbReference>
<feature type="transmembrane region" description="Helical" evidence="3">
    <location>
        <begin position="30"/>
        <end position="49"/>
    </location>
</feature>
<accession>A0A3D8S8L8</accession>
<evidence type="ECO:0000256" key="2">
    <source>
        <dbReference type="ARBA" id="ARBA00035112"/>
    </source>
</evidence>
<proteinExistence type="inferred from homology"/>
<sequence>MAYKHEEEHFLPNDDAAIGSHHSRYVGFPWIVHMVLLFIYTSIFIYFGNELSFTRSCDKELSAWSPLLDIVKYRTVEFKGSFDSKSEWKGPPSPEVDAAWKEITGVETVSANIQEAQILKLQKSVDASKTPDGDYLVGVEVVHQLHCLDMLRRWTYPEYYGNAGMFRHKDLLRNHTDHCIDMLRQNLICTSDVSLVTHNWVKGFEMPQPNFNVVHKCRNFDDILRYVKEHSRNWTRSDFAMKPEDIVELDHLP</sequence>
<dbReference type="Proteomes" id="UP000256645">
    <property type="component" value="Unassembled WGS sequence"/>
</dbReference>
<organism evidence="4 5">
    <name type="scientific">Coleophoma cylindrospora</name>
    <dbReference type="NCBI Taxonomy" id="1849047"/>
    <lineage>
        <taxon>Eukaryota</taxon>
        <taxon>Fungi</taxon>
        <taxon>Dikarya</taxon>
        <taxon>Ascomycota</taxon>
        <taxon>Pezizomycotina</taxon>
        <taxon>Leotiomycetes</taxon>
        <taxon>Helotiales</taxon>
        <taxon>Dermateaceae</taxon>
        <taxon>Coleophoma</taxon>
    </lineage>
</organism>
<dbReference type="Pfam" id="PF11807">
    <property type="entry name" value="UstYa"/>
    <property type="match status" value="1"/>
</dbReference>
<dbReference type="STRING" id="1849047.A0A3D8S8L8"/>
<keyword evidence="3" id="KW-1133">Transmembrane helix</keyword>
<gene>
    <name evidence="4" type="ORF">BP6252_03801</name>
</gene>
<comment type="caution">
    <text evidence="4">The sequence shown here is derived from an EMBL/GenBank/DDBJ whole genome shotgun (WGS) entry which is preliminary data.</text>
</comment>
<evidence type="ECO:0000256" key="3">
    <source>
        <dbReference type="SAM" id="Phobius"/>
    </source>
</evidence>
<dbReference type="GO" id="GO:0043386">
    <property type="term" value="P:mycotoxin biosynthetic process"/>
    <property type="evidence" value="ECO:0007669"/>
    <property type="project" value="InterPro"/>
</dbReference>
<evidence type="ECO:0000313" key="4">
    <source>
        <dbReference type="EMBL" id="RDW82689.1"/>
    </source>
</evidence>
<protein>
    <recommendedName>
        <fullName evidence="6">Tat pathway signal sequence protein</fullName>
    </recommendedName>
</protein>
<evidence type="ECO:0000256" key="1">
    <source>
        <dbReference type="ARBA" id="ARBA00004685"/>
    </source>
</evidence>
<dbReference type="PANTHER" id="PTHR33365">
    <property type="entry name" value="YALI0B05434P"/>
    <property type="match status" value="1"/>
</dbReference>
<dbReference type="AlphaFoldDB" id="A0A3D8S8L8"/>
<name>A0A3D8S8L8_9HELO</name>
<comment type="pathway">
    <text evidence="1">Mycotoxin biosynthesis.</text>
</comment>
<dbReference type="OrthoDB" id="3687641at2759"/>
<comment type="similarity">
    <text evidence="2">Belongs to the ustYa family.</text>
</comment>
<dbReference type="InterPro" id="IPR021765">
    <property type="entry name" value="UstYa-like"/>
</dbReference>
<reference evidence="4 5" key="1">
    <citation type="journal article" date="2018" name="IMA Fungus">
        <title>IMA Genome-F 9: Draft genome sequence of Annulohypoxylon stygium, Aspergillus mulundensis, Berkeleyomyces basicola (syn. Thielaviopsis basicola), Ceratocystis smalleyi, two Cercospora beticola strains, Coleophoma cylindrospora, Fusarium fracticaudum, Phialophora cf. hyalina, and Morchella septimelata.</title>
        <authorList>
            <person name="Wingfield B.D."/>
            <person name="Bills G.F."/>
            <person name="Dong Y."/>
            <person name="Huang W."/>
            <person name="Nel W.J."/>
            <person name="Swalarsk-Parry B.S."/>
            <person name="Vaghefi N."/>
            <person name="Wilken P.M."/>
            <person name="An Z."/>
            <person name="de Beer Z.W."/>
            <person name="De Vos L."/>
            <person name="Chen L."/>
            <person name="Duong T.A."/>
            <person name="Gao Y."/>
            <person name="Hammerbacher A."/>
            <person name="Kikkert J.R."/>
            <person name="Li Y."/>
            <person name="Li H."/>
            <person name="Li K."/>
            <person name="Li Q."/>
            <person name="Liu X."/>
            <person name="Ma X."/>
            <person name="Naidoo K."/>
            <person name="Pethybridge S.J."/>
            <person name="Sun J."/>
            <person name="Steenkamp E.T."/>
            <person name="van der Nest M.A."/>
            <person name="van Wyk S."/>
            <person name="Wingfield M.J."/>
            <person name="Xiong C."/>
            <person name="Yue Q."/>
            <person name="Zhang X."/>
        </authorList>
    </citation>
    <scope>NUCLEOTIDE SEQUENCE [LARGE SCALE GENOMIC DNA]</scope>
    <source>
        <strain evidence="4 5">BP6252</strain>
    </source>
</reference>
<dbReference type="PANTHER" id="PTHR33365:SF4">
    <property type="entry name" value="CYCLOCHLOROTINE BIOSYNTHESIS PROTEIN O"/>
    <property type="match status" value="1"/>
</dbReference>
<keyword evidence="5" id="KW-1185">Reference proteome</keyword>